<accession>A0A383CN08</accession>
<dbReference type="AlphaFoldDB" id="A0A383CN08"/>
<organism evidence="1">
    <name type="scientific">marine metagenome</name>
    <dbReference type="NCBI Taxonomy" id="408172"/>
    <lineage>
        <taxon>unclassified sequences</taxon>
        <taxon>metagenomes</taxon>
        <taxon>ecological metagenomes</taxon>
    </lineage>
</organism>
<proteinExistence type="predicted"/>
<name>A0A383CN08_9ZZZZ</name>
<dbReference type="EMBL" id="UINC01210328">
    <property type="protein sequence ID" value="SVE33747.1"/>
    <property type="molecule type" value="Genomic_DNA"/>
</dbReference>
<protein>
    <submittedName>
        <fullName evidence="1">Uncharacterized protein</fullName>
    </submittedName>
</protein>
<sequence>MSRPKPDIILENVNKKTYRSEQVLKAEAIWAVFYQNNPFNLKSSNVLTNYPGPKYKKVSFSNPGHAHNLAK</sequence>
<evidence type="ECO:0000313" key="1">
    <source>
        <dbReference type="EMBL" id="SVE33747.1"/>
    </source>
</evidence>
<reference evidence="1" key="1">
    <citation type="submission" date="2018-05" db="EMBL/GenBank/DDBJ databases">
        <authorList>
            <person name="Lanie J.A."/>
            <person name="Ng W.-L."/>
            <person name="Kazmierczak K.M."/>
            <person name="Andrzejewski T.M."/>
            <person name="Davidsen T.M."/>
            <person name="Wayne K.J."/>
            <person name="Tettelin H."/>
            <person name="Glass J.I."/>
            <person name="Rusch D."/>
            <person name="Podicherti R."/>
            <person name="Tsui H.-C.T."/>
            <person name="Winkler M.E."/>
        </authorList>
    </citation>
    <scope>NUCLEOTIDE SEQUENCE</scope>
</reference>
<feature type="non-terminal residue" evidence="1">
    <location>
        <position position="71"/>
    </location>
</feature>
<gene>
    <name evidence="1" type="ORF">METZ01_LOCUS486601</name>
</gene>